<dbReference type="RefSeq" id="WP_145030301.1">
    <property type="nucleotide sequence ID" value="NZ_CP036271.1"/>
</dbReference>
<dbReference type="SMART" id="SM00460">
    <property type="entry name" value="TGc"/>
    <property type="match status" value="1"/>
</dbReference>
<evidence type="ECO:0000313" key="3">
    <source>
        <dbReference type="EMBL" id="QDT54444.1"/>
    </source>
</evidence>
<gene>
    <name evidence="3" type="ORF">Pan44_24770</name>
</gene>
<dbReference type="PANTHER" id="PTHR33490">
    <property type="entry name" value="BLR5614 PROTEIN-RELATED"/>
    <property type="match status" value="1"/>
</dbReference>
<sequence precursor="true">MSRRVLLSLIAFLLILASSRTPASAQTPKKPSGEKKESWQAIFIGKQRVGFAHITVQTIERDGKQIIVCDNLNQMTITRFGFSLRMSVVQSSEEDSEGNMLSFKLSIDNPPTSKVESEGRIKGDQLTMTTMSAGRPKVTTEAWDSTVKSPAWIDRALEVEPLKAGESRQFRMYDPQMSKVATITLKHAGKEKIKLLDGSEVECDKVLTTHSMVPGLKITSYVDDQGETVKTSTNLLDMTTYTVSKEEALKAISGEGLDLGMDTVIKTGLIKNAHNATKGVYKVTIDGNAAEAIPAGPTQKIKSLSDTEIELTVQAIKPGTKGDEPQPASDYLSSSRFLDLEDPNVRKLAAEGAAGKMDPVETAVALEKFVATRLKNKNFSTALATASEVARDLAGDCTEHAVLLAALLRSNKIPARVVIGFVYADSLEGLGGHMWTEAYLNGQWVPLDATLGKGGIGVGHIKIADADLSENSAAPVAAFVPIIHLLGKTKLEVLSVE</sequence>
<feature type="domain" description="Transglutaminase-like" evidence="2">
    <location>
        <begin position="389"/>
        <end position="451"/>
    </location>
</feature>
<protein>
    <submittedName>
        <fullName evidence="3">Transglutaminase-like superfamily protein</fullName>
    </submittedName>
</protein>
<dbReference type="OrthoDB" id="9804872at2"/>
<dbReference type="InterPro" id="IPR002931">
    <property type="entry name" value="Transglutaminase-like"/>
</dbReference>
<evidence type="ECO:0000256" key="1">
    <source>
        <dbReference type="SAM" id="SignalP"/>
    </source>
</evidence>
<keyword evidence="1" id="KW-0732">Signal</keyword>
<dbReference type="SUPFAM" id="SSF54001">
    <property type="entry name" value="Cysteine proteinases"/>
    <property type="match status" value="1"/>
</dbReference>
<reference evidence="3 4" key="1">
    <citation type="submission" date="2019-02" db="EMBL/GenBank/DDBJ databases">
        <title>Deep-cultivation of Planctomycetes and their phenomic and genomic characterization uncovers novel biology.</title>
        <authorList>
            <person name="Wiegand S."/>
            <person name="Jogler M."/>
            <person name="Boedeker C."/>
            <person name="Pinto D."/>
            <person name="Vollmers J."/>
            <person name="Rivas-Marin E."/>
            <person name="Kohn T."/>
            <person name="Peeters S.H."/>
            <person name="Heuer A."/>
            <person name="Rast P."/>
            <person name="Oberbeckmann S."/>
            <person name="Bunk B."/>
            <person name="Jeske O."/>
            <person name="Meyerdierks A."/>
            <person name="Storesund J.E."/>
            <person name="Kallscheuer N."/>
            <person name="Luecker S."/>
            <person name="Lage O.M."/>
            <person name="Pohl T."/>
            <person name="Merkel B.J."/>
            <person name="Hornburger P."/>
            <person name="Mueller R.-W."/>
            <person name="Bruemmer F."/>
            <person name="Labrenz M."/>
            <person name="Spormann A.M."/>
            <person name="Op den Camp H."/>
            <person name="Overmann J."/>
            <person name="Amann R."/>
            <person name="Jetten M.S.M."/>
            <person name="Mascher T."/>
            <person name="Medema M.H."/>
            <person name="Devos D.P."/>
            <person name="Kaster A.-K."/>
            <person name="Ovreas L."/>
            <person name="Rohde M."/>
            <person name="Galperin M.Y."/>
            <person name="Jogler C."/>
        </authorList>
    </citation>
    <scope>NUCLEOTIDE SEQUENCE [LARGE SCALE GENOMIC DNA]</scope>
    <source>
        <strain evidence="3 4">Pan44</strain>
    </source>
</reference>
<feature type="chain" id="PRO_5021832302" evidence="1">
    <location>
        <begin position="26"/>
        <end position="497"/>
    </location>
</feature>
<feature type="signal peptide" evidence="1">
    <location>
        <begin position="1"/>
        <end position="25"/>
    </location>
</feature>
<dbReference type="Pfam" id="PF01841">
    <property type="entry name" value="Transglut_core"/>
    <property type="match status" value="1"/>
</dbReference>
<name>A0A517SE96_9PLAN</name>
<dbReference type="EMBL" id="CP036271">
    <property type="protein sequence ID" value="QDT54444.1"/>
    <property type="molecule type" value="Genomic_DNA"/>
</dbReference>
<proteinExistence type="predicted"/>
<dbReference type="Proteomes" id="UP000315700">
    <property type="component" value="Chromosome"/>
</dbReference>
<evidence type="ECO:0000259" key="2">
    <source>
        <dbReference type="SMART" id="SM00460"/>
    </source>
</evidence>
<dbReference type="AlphaFoldDB" id="A0A517SE96"/>
<evidence type="ECO:0000313" key="4">
    <source>
        <dbReference type="Proteomes" id="UP000315700"/>
    </source>
</evidence>
<dbReference type="Gene3D" id="3.10.620.30">
    <property type="match status" value="1"/>
</dbReference>
<keyword evidence="4" id="KW-1185">Reference proteome</keyword>
<dbReference type="KEGG" id="ccos:Pan44_24770"/>
<dbReference type="InParanoid" id="A0A517SE96"/>
<dbReference type="InterPro" id="IPR038765">
    <property type="entry name" value="Papain-like_cys_pep_sf"/>
</dbReference>
<organism evidence="3 4">
    <name type="scientific">Caulifigura coniformis</name>
    <dbReference type="NCBI Taxonomy" id="2527983"/>
    <lineage>
        <taxon>Bacteria</taxon>
        <taxon>Pseudomonadati</taxon>
        <taxon>Planctomycetota</taxon>
        <taxon>Planctomycetia</taxon>
        <taxon>Planctomycetales</taxon>
        <taxon>Planctomycetaceae</taxon>
        <taxon>Caulifigura</taxon>
    </lineage>
</organism>
<accession>A0A517SE96</accession>